<dbReference type="PANTHER" id="PTHR45458:SF1">
    <property type="entry name" value="SHORT CHAIN DEHYDROGENASE"/>
    <property type="match status" value="1"/>
</dbReference>
<dbReference type="Gene3D" id="3.40.50.720">
    <property type="entry name" value="NAD(P)-binding Rossmann-like Domain"/>
    <property type="match status" value="1"/>
</dbReference>
<dbReference type="PANTHER" id="PTHR45458">
    <property type="entry name" value="SHORT-CHAIN DEHYDROGENASE/REDUCTASE SDR"/>
    <property type="match status" value="1"/>
</dbReference>
<reference evidence="1 2" key="2">
    <citation type="submission" date="2015-05" db="EMBL/GenBank/DDBJ databases">
        <authorList>
            <person name="Morales-Cruz A."/>
            <person name="Amrine K.C."/>
            <person name="Cantu D."/>
        </authorList>
    </citation>
    <scope>NUCLEOTIDE SEQUENCE [LARGE SCALE GENOMIC DNA]</scope>
    <source>
        <strain evidence="1">UCRPC4</strain>
    </source>
</reference>
<protein>
    <submittedName>
        <fullName evidence="1">Putative short chain dehydrogenase</fullName>
    </submittedName>
</protein>
<reference evidence="1 2" key="1">
    <citation type="submission" date="2015-05" db="EMBL/GenBank/DDBJ databases">
        <title>Distinctive expansion of gene families associated with plant cell wall degradation and secondary metabolism in the genomes of grapevine trunk pathogens.</title>
        <authorList>
            <person name="Lawrence D.P."/>
            <person name="Travadon R."/>
            <person name="Rolshausen P.E."/>
            <person name="Baumgartner K."/>
        </authorList>
    </citation>
    <scope>NUCLEOTIDE SEQUENCE [LARGE SCALE GENOMIC DNA]</scope>
    <source>
        <strain evidence="1">UCRPC4</strain>
    </source>
</reference>
<comment type="caution">
    <text evidence="1">The sequence shown here is derived from an EMBL/GenBank/DDBJ whole genome shotgun (WGS) entry which is preliminary data.</text>
</comment>
<proteinExistence type="predicted"/>
<dbReference type="GO" id="GO:0016616">
    <property type="term" value="F:oxidoreductase activity, acting on the CH-OH group of donors, NAD or NADP as acceptor"/>
    <property type="evidence" value="ECO:0007669"/>
    <property type="project" value="TreeGrafter"/>
</dbReference>
<organism evidence="1 2">
    <name type="scientific">Phaeomoniella chlamydospora</name>
    <name type="common">Phaeoacremonium chlamydosporum</name>
    <dbReference type="NCBI Taxonomy" id="158046"/>
    <lineage>
        <taxon>Eukaryota</taxon>
        <taxon>Fungi</taxon>
        <taxon>Dikarya</taxon>
        <taxon>Ascomycota</taxon>
        <taxon>Pezizomycotina</taxon>
        <taxon>Eurotiomycetes</taxon>
        <taxon>Chaetothyriomycetidae</taxon>
        <taxon>Phaeomoniellales</taxon>
        <taxon>Phaeomoniellaceae</taxon>
        <taxon>Phaeomoniella</taxon>
    </lineage>
</organism>
<accession>A0A0G2E9W6</accession>
<dbReference type="EMBL" id="LCWF01000110">
    <property type="protein sequence ID" value="KKY19131.1"/>
    <property type="molecule type" value="Genomic_DNA"/>
</dbReference>
<gene>
    <name evidence="1" type="ORF">UCRPC4_g04639</name>
</gene>
<dbReference type="Proteomes" id="UP000053317">
    <property type="component" value="Unassembled WGS sequence"/>
</dbReference>
<dbReference type="OrthoDB" id="5296at2759"/>
<dbReference type="AlphaFoldDB" id="A0A0G2E9W6"/>
<evidence type="ECO:0000313" key="2">
    <source>
        <dbReference type="Proteomes" id="UP000053317"/>
    </source>
</evidence>
<dbReference type="PRINTS" id="PR00081">
    <property type="entry name" value="GDHRDH"/>
</dbReference>
<dbReference type="InterPro" id="IPR036291">
    <property type="entry name" value="NAD(P)-bd_dom_sf"/>
</dbReference>
<sequence length="327" mass="36275">MYHNITNTLVLVSEIFKQNAEDEHMANLQQTDPHTVVDPAKLFRNNDDQRQGDPHYLQDTVLEKADDLTFPFNLTTGKLREIFCVLAHDVVSYSSGIGHTFLSYYSKDASNTIHAIDVKFPDEIVNRKAAAKLVTHQVNASDPSAVEKLVYEDLKDVPIDLFIHSAAIRGLVKGKVEEDKHNPGAAETLEAMDKETMMKTFEINIVGSFLLIRGLLPNLKLAEQGRVVVMSSRMGSLTANKEGSSYAYRASKAGLNAVIKSFSLDVPEIPFIIMHPGKVESRMVPNIREEGAVDPEEAVEEMLPIINGVGKKDTGKFLLKDGSEIPW</sequence>
<dbReference type="InterPro" id="IPR002347">
    <property type="entry name" value="SDR_fam"/>
</dbReference>
<dbReference type="InterPro" id="IPR052184">
    <property type="entry name" value="SDR_enzymes"/>
</dbReference>
<name>A0A0G2E9W6_PHACM</name>
<dbReference type="Pfam" id="PF00106">
    <property type="entry name" value="adh_short"/>
    <property type="match status" value="1"/>
</dbReference>
<keyword evidence="2" id="KW-1185">Reference proteome</keyword>
<dbReference type="SUPFAM" id="SSF51735">
    <property type="entry name" value="NAD(P)-binding Rossmann-fold domains"/>
    <property type="match status" value="1"/>
</dbReference>
<evidence type="ECO:0000313" key="1">
    <source>
        <dbReference type="EMBL" id="KKY19131.1"/>
    </source>
</evidence>